<evidence type="ECO:0000313" key="4">
    <source>
        <dbReference type="Proteomes" id="UP000799640"/>
    </source>
</evidence>
<dbReference type="InterPro" id="IPR019564">
    <property type="entry name" value="Sam37/metaxin_N"/>
</dbReference>
<organism evidence="3 4">
    <name type="scientific">Trichodelitschia bisporula</name>
    <dbReference type="NCBI Taxonomy" id="703511"/>
    <lineage>
        <taxon>Eukaryota</taxon>
        <taxon>Fungi</taxon>
        <taxon>Dikarya</taxon>
        <taxon>Ascomycota</taxon>
        <taxon>Pezizomycotina</taxon>
        <taxon>Dothideomycetes</taxon>
        <taxon>Dothideomycetes incertae sedis</taxon>
        <taxon>Phaeotrichales</taxon>
        <taxon>Phaeotrichaceae</taxon>
        <taxon>Trichodelitschia</taxon>
    </lineage>
</organism>
<dbReference type="AlphaFoldDB" id="A0A6G1I308"/>
<feature type="region of interest" description="Disordered" evidence="1">
    <location>
        <begin position="181"/>
        <end position="209"/>
    </location>
</feature>
<protein>
    <recommendedName>
        <fullName evidence="2">Mitochondrial outer membrane transport complex Sam37/metaxin N-terminal domain-containing protein</fullName>
    </recommendedName>
</protein>
<dbReference type="GO" id="GO:0001401">
    <property type="term" value="C:SAM complex"/>
    <property type="evidence" value="ECO:0007669"/>
    <property type="project" value="InterPro"/>
</dbReference>
<feature type="domain" description="Mitochondrial outer membrane transport complex Sam37/metaxin N-terminal" evidence="2">
    <location>
        <begin position="45"/>
        <end position="168"/>
    </location>
</feature>
<evidence type="ECO:0000313" key="3">
    <source>
        <dbReference type="EMBL" id="KAF2402670.1"/>
    </source>
</evidence>
<evidence type="ECO:0000259" key="2">
    <source>
        <dbReference type="Pfam" id="PF10568"/>
    </source>
</evidence>
<reference evidence="3" key="1">
    <citation type="journal article" date="2020" name="Stud. Mycol.">
        <title>101 Dothideomycetes genomes: a test case for predicting lifestyles and emergence of pathogens.</title>
        <authorList>
            <person name="Haridas S."/>
            <person name="Albert R."/>
            <person name="Binder M."/>
            <person name="Bloem J."/>
            <person name="Labutti K."/>
            <person name="Salamov A."/>
            <person name="Andreopoulos B."/>
            <person name="Baker S."/>
            <person name="Barry K."/>
            <person name="Bills G."/>
            <person name="Bluhm B."/>
            <person name="Cannon C."/>
            <person name="Castanera R."/>
            <person name="Culley D."/>
            <person name="Daum C."/>
            <person name="Ezra D."/>
            <person name="Gonzalez J."/>
            <person name="Henrissat B."/>
            <person name="Kuo A."/>
            <person name="Liang C."/>
            <person name="Lipzen A."/>
            <person name="Lutzoni F."/>
            <person name="Magnuson J."/>
            <person name="Mondo S."/>
            <person name="Nolan M."/>
            <person name="Ohm R."/>
            <person name="Pangilinan J."/>
            <person name="Park H.-J."/>
            <person name="Ramirez L."/>
            <person name="Alfaro M."/>
            <person name="Sun H."/>
            <person name="Tritt A."/>
            <person name="Yoshinaga Y."/>
            <person name="Zwiers L.-H."/>
            <person name="Turgeon B."/>
            <person name="Goodwin S."/>
            <person name="Spatafora J."/>
            <person name="Crous P."/>
            <person name="Grigoriev I."/>
        </authorList>
    </citation>
    <scope>NUCLEOTIDE SEQUENCE</scope>
    <source>
        <strain evidence="3">CBS 262.69</strain>
    </source>
</reference>
<feature type="compositionally biased region" description="Low complexity" evidence="1">
    <location>
        <begin position="191"/>
        <end position="209"/>
    </location>
</feature>
<keyword evidence="4" id="KW-1185">Reference proteome</keyword>
<dbReference type="OrthoDB" id="5599269at2759"/>
<dbReference type="EMBL" id="ML996690">
    <property type="protein sequence ID" value="KAF2402670.1"/>
    <property type="molecule type" value="Genomic_DNA"/>
</dbReference>
<dbReference type="Proteomes" id="UP000799640">
    <property type="component" value="Unassembled WGS sequence"/>
</dbReference>
<proteinExistence type="predicted"/>
<name>A0A6G1I308_9PEZI</name>
<evidence type="ECO:0000256" key="1">
    <source>
        <dbReference type="SAM" id="MobiDB-lite"/>
    </source>
</evidence>
<gene>
    <name evidence="3" type="ORF">EJ06DRAFT_579947</name>
</gene>
<dbReference type="Pfam" id="PF10568">
    <property type="entry name" value="Tom37"/>
    <property type="match status" value="1"/>
</dbReference>
<accession>A0A6G1I308</accession>
<sequence>MAFTGPEAALAALKASMSTPEQDMELQLHIWGGDGFDLPSISADCIAAMAFMAQHEAHISRVARWVVIKSYDTSISPNGAFPLLTLNGADFSCTGYFAIASFISSLRTLEPAPPYPDLPKAAAFHASTAPLLDLALYASSTNYWAATSPAYTAILPWYANYVIPPAHRAAALRRTAHLSLDPDPAPTPRLPSAATPPITPRTPSITSSLRSDPARAHAIRLTALTRTAFADLLPRLGTADPASPLPSLALGVLSLALWAPVPETWLADGVREYAGLAAWAEEEYVRVFGRKPRGPVVNAAVASAWEARERSAPPAGLAGGVGLVARRVVGGWVGDGIVRPRGYTPEELLMGRGPGVCRERIGWDVSAPAVVLGMLGVLGVAVGVAAKVVHVGGEAEVRRFSDLGEAGALLGAVMGDDGGAREKEGVVVARRER</sequence>